<dbReference type="GO" id="GO:0070733">
    <property type="term" value="F:AMPylase activity"/>
    <property type="evidence" value="ECO:0007669"/>
    <property type="project" value="UniProtKB-EC"/>
</dbReference>
<keyword evidence="3 8" id="KW-0548">Nucleotidyltransferase</keyword>
<dbReference type="GO" id="GO:0030145">
    <property type="term" value="F:manganese ion binding"/>
    <property type="evidence" value="ECO:0007669"/>
    <property type="project" value="UniProtKB-UniRule"/>
</dbReference>
<evidence type="ECO:0000256" key="7">
    <source>
        <dbReference type="ARBA" id="ARBA00022842"/>
    </source>
</evidence>
<evidence type="ECO:0000256" key="6">
    <source>
        <dbReference type="ARBA" id="ARBA00022840"/>
    </source>
</evidence>
<comment type="catalytic activity">
    <reaction evidence="8">
        <text>L-tyrosyl-[protein] + UTP = O-(5'-uridylyl)-L-tyrosyl-[protein] + diphosphate</text>
        <dbReference type="Rhea" id="RHEA:83887"/>
        <dbReference type="Rhea" id="RHEA-COMP:10136"/>
        <dbReference type="Rhea" id="RHEA-COMP:20238"/>
        <dbReference type="ChEBI" id="CHEBI:33019"/>
        <dbReference type="ChEBI" id="CHEBI:46398"/>
        <dbReference type="ChEBI" id="CHEBI:46858"/>
        <dbReference type="ChEBI" id="CHEBI:90602"/>
    </reaction>
</comment>
<comment type="cofactor">
    <cofactor evidence="8">
        <name>Mg(2+)</name>
        <dbReference type="ChEBI" id="CHEBI:18420"/>
    </cofactor>
    <cofactor evidence="8">
        <name>Mn(2+)</name>
        <dbReference type="ChEBI" id="CHEBI:29035"/>
    </cofactor>
</comment>
<comment type="similarity">
    <text evidence="1 8">Belongs to the SELO family.</text>
</comment>
<feature type="binding site" evidence="8">
    <location>
        <position position="102"/>
    </location>
    <ligand>
        <name>ATP</name>
        <dbReference type="ChEBI" id="CHEBI:30616"/>
    </ligand>
</feature>
<dbReference type="InterPro" id="IPR003846">
    <property type="entry name" value="SelO"/>
</dbReference>
<dbReference type="KEGG" id="ahz:APS56_09025"/>
<comment type="function">
    <text evidence="8">Nucleotidyltransferase involved in the post-translational modification of proteins. It can catalyze the addition of adenosine monophosphate (AMP) or uridine monophosphate (UMP) to a protein, resulting in modifications known as AMPylation and UMPylation.</text>
</comment>
<feature type="binding site" evidence="8">
    <location>
        <position position="135"/>
    </location>
    <ligand>
        <name>ATP</name>
        <dbReference type="ChEBI" id="CHEBI:30616"/>
    </ligand>
</feature>
<feature type="binding site" evidence="8">
    <location>
        <position position="134"/>
    </location>
    <ligand>
        <name>ATP</name>
        <dbReference type="ChEBI" id="CHEBI:30616"/>
    </ligand>
</feature>
<gene>
    <name evidence="8" type="primary">ydiU</name>
    <name evidence="8" type="synonym">selO</name>
    <name evidence="9" type="ORF">APS56_09025</name>
</gene>
<dbReference type="RefSeq" id="WP_054727351.1">
    <property type="nucleotide sequence ID" value="NZ_CP012898.1"/>
</dbReference>
<keyword evidence="5 8" id="KW-0547">Nucleotide-binding</keyword>
<dbReference type="PANTHER" id="PTHR32057">
    <property type="entry name" value="PROTEIN ADENYLYLTRANSFERASE SELO, MITOCHONDRIAL"/>
    <property type="match status" value="1"/>
</dbReference>
<comment type="catalytic activity">
    <reaction evidence="8">
        <text>L-seryl-[protein] + UTP = O-(5'-uridylyl)-L-seryl-[protein] + diphosphate</text>
        <dbReference type="Rhea" id="RHEA:64604"/>
        <dbReference type="Rhea" id="RHEA-COMP:9863"/>
        <dbReference type="Rhea" id="RHEA-COMP:16635"/>
        <dbReference type="ChEBI" id="CHEBI:29999"/>
        <dbReference type="ChEBI" id="CHEBI:33019"/>
        <dbReference type="ChEBI" id="CHEBI:46398"/>
        <dbReference type="ChEBI" id="CHEBI:156051"/>
    </reaction>
</comment>
<dbReference type="OrthoDB" id="9773505at2"/>
<sequence>MKLNIKNTFTKTLPADPILKNNIRQVDKACFSFVTPKKTSNPKLLHTSPEMIENIGLTQTDSKSDEFLKIFTGNTVLKNTTPYAMCYGGHQFGNWAGQLGDGRAINLFEVKHNNKQWVLQLKGAGETPYSRSADGLAVLRSSIREYLCSEAMFHLGVPTTRALSLALSGDQVLRDIMYNGNPEYEKGAIVTRVSPSFLRFGSYQIFAAKQDNSTLKTLVDFTIKEHFPDLGTPSKKTYLKFFKTVSERTLDMIIHWQRVGFVHGVMNTDNMSILGLTIDYGPYGWLEGFDFGWTPNTTDRQHKRYRFGNQPNVGLWNLIQLANAIYPLIEDAPALEQILEDYKTNFDIKSLKMMRSKLGLQTENEQDKLLIQNLEDSLHLTETDMTIFFRNLSNFEKENPSDGLKIVNEAFYTETSKDIKEKWSTWFKSYSERLDQETLCNELRKEKMNLVNPKYVLRNYMSQLAIDAANEGNYQLIDDLFQLLKQPYHEQAKHQKWFAKRPEWARNKVGCSMLSCSS</sequence>
<dbReference type="NCBIfam" id="NF000658">
    <property type="entry name" value="PRK00029.1"/>
    <property type="match status" value="1"/>
</dbReference>
<keyword evidence="10" id="KW-1185">Reference proteome</keyword>
<dbReference type="AlphaFoldDB" id="A0A0N7HYH3"/>
<keyword evidence="2 8" id="KW-0808">Transferase</keyword>
<evidence type="ECO:0000256" key="4">
    <source>
        <dbReference type="ARBA" id="ARBA00022723"/>
    </source>
</evidence>
<feature type="binding site" evidence="8">
    <location>
        <position position="199"/>
    </location>
    <ligand>
        <name>ATP</name>
        <dbReference type="ChEBI" id="CHEBI:30616"/>
    </ligand>
</feature>
<evidence type="ECO:0000256" key="5">
    <source>
        <dbReference type="ARBA" id="ARBA00022741"/>
    </source>
</evidence>
<dbReference type="GO" id="GO:0005524">
    <property type="term" value="F:ATP binding"/>
    <property type="evidence" value="ECO:0007669"/>
    <property type="project" value="UniProtKB-UniRule"/>
</dbReference>
<feature type="binding site" evidence="8">
    <location>
        <position position="122"/>
    </location>
    <ligand>
        <name>ATP</name>
        <dbReference type="ChEBI" id="CHEBI:30616"/>
    </ligand>
</feature>
<keyword evidence="6 8" id="KW-0067">ATP-binding</keyword>
<keyword evidence="7 8" id="KW-0460">Magnesium</keyword>
<reference evidence="9 10" key="1">
    <citation type="submission" date="2015-10" db="EMBL/GenBank/DDBJ databases">
        <authorList>
            <person name="Gilbert D.G."/>
        </authorList>
    </citation>
    <scope>NUCLEOTIDE SEQUENCE [LARGE SCALE GENOMIC DNA]</scope>
    <source>
        <strain evidence="10">HZ-22</strain>
    </source>
</reference>
<feature type="binding site" evidence="8">
    <location>
        <position position="279"/>
    </location>
    <ligand>
        <name>ATP</name>
        <dbReference type="ChEBI" id="CHEBI:30616"/>
    </ligand>
</feature>
<feature type="binding site" evidence="8">
    <location>
        <position position="192"/>
    </location>
    <ligand>
        <name>ATP</name>
        <dbReference type="ChEBI" id="CHEBI:30616"/>
    </ligand>
</feature>
<evidence type="ECO:0000256" key="2">
    <source>
        <dbReference type="ARBA" id="ARBA00022679"/>
    </source>
</evidence>
<dbReference type="EC" id="2.7.7.-" evidence="8"/>
<feature type="binding site" evidence="8">
    <location>
        <position position="103"/>
    </location>
    <ligand>
        <name>ATP</name>
        <dbReference type="ChEBI" id="CHEBI:30616"/>
    </ligand>
</feature>
<dbReference type="STRING" id="1736674.APS56_09025"/>
<keyword evidence="8" id="KW-0464">Manganese</keyword>
<accession>A0A0N7HYH3</accession>
<dbReference type="EC" id="2.7.7.108" evidence="8"/>
<proteinExistence type="inferred from homology"/>
<dbReference type="HAMAP" id="MF_00692">
    <property type="entry name" value="SelO"/>
    <property type="match status" value="1"/>
</dbReference>
<dbReference type="PATRIC" id="fig|1736674.3.peg.1844"/>
<comment type="catalytic activity">
    <reaction evidence="8">
        <text>L-seryl-[protein] + ATP = 3-O-(5'-adenylyl)-L-seryl-[protein] + diphosphate</text>
        <dbReference type="Rhea" id="RHEA:58120"/>
        <dbReference type="Rhea" id="RHEA-COMP:9863"/>
        <dbReference type="Rhea" id="RHEA-COMP:15073"/>
        <dbReference type="ChEBI" id="CHEBI:29999"/>
        <dbReference type="ChEBI" id="CHEBI:30616"/>
        <dbReference type="ChEBI" id="CHEBI:33019"/>
        <dbReference type="ChEBI" id="CHEBI:142516"/>
        <dbReference type="EC" id="2.7.7.108"/>
    </reaction>
</comment>
<comment type="catalytic activity">
    <reaction evidence="8">
        <text>L-threonyl-[protein] + ATP = 3-O-(5'-adenylyl)-L-threonyl-[protein] + diphosphate</text>
        <dbReference type="Rhea" id="RHEA:54292"/>
        <dbReference type="Rhea" id="RHEA-COMP:11060"/>
        <dbReference type="Rhea" id="RHEA-COMP:13847"/>
        <dbReference type="ChEBI" id="CHEBI:30013"/>
        <dbReference type="ChEBI" id="CHEBI:30616"/>
        <dbReference type="ChEBI" id="CHEBI:33019"/>
        <dbReference type="ChEBI" id="CHEBI:138113"/>
        <dbReference type="EC" id="2.7.7.108"/>
    </reaction>
</comment>
<dbReference type="EMBL" id="CP012898">
    <property type="protein sequence ID" value="ALJ05254.1"/>
    <property type="molecule type" value="Genomic_DNA"/>
</dbReference>
<feature type="active site" description="Proton acceptor" evidence="8">
    <location>
        <position position="269"/>
    </location>
</feature>
<dbReference type="PANTHER" id="PTHR32057:SF14">
    <property type="entry name" value="PROTEIN ADENYLYLTRANSFERASE SELO, MITOCHONDRIAL"/>
    <property type="match status" value="1"/>
</dbReference>
<dbReference type="Pfam" id="PF02696">
    <property type="entry name" value="SelO"/>
    <property type="match status" value="1"/>
</dbReference>
<keyword evidence="4 8" id="KW-0479">Metal-binding</keyword>
<comment type="catalytic activity">
    <reaction evidence="8">
        <text>L-histidyl-[protein] + UTP = N(tele)-(5'-uridylyl)-L-histidyl-[protein] + diphosphate</text>
        <dbReference type="Rhea" id="RHEA:83891"/>
        <dbReference type="Rhea" id="RHEA-COMP:9745"/>
        <dbReference type="Rhea" id="RHEA-COMP:20239"/>
        <dbReference type="ChEBI" id="CHEBI:29979"/>
        <dbReference type="ChEBI" id="CHEBI:33019"/>
        <dbReference type="ChEBI" id="CHEBI:46398"/>
        <dbReference type="ChEBI" id="CHEBI:233474"/>
    </reaction>
</comment>
<evidence type="ECO:0000256" key="1">
    <source>
        <dbReference type="ARBA" id="ARBA00009747"/>
    </source>
</evidence>
<name>A0A0N7HYH3_9FLAO</name>
<evidence type="ECO:0000256" key="8">
    <source>
        <dbReference type="HAMAP-Rule" id="MF_00692"/>
    </source>
</evidence>
<comment type="catalytic activity">
    <reaction evidence="8">
        <text>L-tyrosyl-[protein] + ATP = O-(5'-adenylyl)-L-tyrosyl-[protein] + diphosphate</text>
        <dbReference type="Rhea" id="RHEA:54288"/>
        <dbReference type="Rhea" id="RHEA-COMP:10136"/>
        <dbReference type="Rhea" id="RHEA-COMP:13846"/>
        <dbReference type="ChEBI" id="CHEBI:30616"/>
        <dbReference type="ChEBI" id="CHEBI:33019"/>
        <dbReference type="ChEBI" id="CHEBI:46858"/>
        <dbReference type="ChEBI" id="CHEBI:83624"/>
        <dbReference type="EC" id="2.7.7.108"/>
    </reaction>
</comment>
<evidence type="ECO:0000313" key="9">
    <source>
        <dbReference type="EMBL" id="ALJ05254.1"/>
    </source>
</evidence>
<dbReference type="Proteomes" id="UP000057981">
    <property type="component" value="Chromosome"/>
</dbReference>
<feature type="binding site" evidence="8">
    <location>
        <position position="270"/>
    </location>
    <ligand>
        <name>Mg(2+)</name>
        <dbReference type="ChEBI" id="CHEBI:18420"/>
    </ligand>
</feature>
<dbReference type="GO" id="GO:0000287">
    <property type="term" value="F:magnesium ion binding"/>
    <property type="evidence" value="ECO:0007669"/>
    <property type="project" value="UniProtKB-UniRule"/>
</dbReference>
<evidence type="ECO:0000313" key="10">
    <source>
        <dbReference type="Proteomes" id="UP000057981"/>
    </source>
</evidence>
<feature type="binding site" evidence="8">
    <location>
        <position position="100"/>
    </location>
    <ligand>
        <name>ATP</name>
        <dbReference type="ChEBI" id="CHEBI:30616"/>
    </ligand>
</feature>
<evidence type="ECO:0000256" key="3">
    <source>
        <dbReference type="ARBA" id="ARBA00022695"/>
    </source>
</evidence>
<protein>
    <recommendedName>
        <fullName evidence="8">Protein nucleotidyltransferase YdiU</fullName>
        <ecNumber evidence="8">2.7.7.-</ecNumber>
    </recommendedName>
    <alternativeName>
        <fullName evidence="8">Protein adenylyltransferase YdiU</fullName>
        <ecNumber evidence="8">2.7.7.108</ecNumber>
    </alternativeName>
    <alternativeName>
        <fullName evidence="8">Protein uridylyltransferase YdiU</fullName>
        <ecNumber evidence="8">2.7.7.-</ecNumber>
    </alternativeName>
</protein>
<organism evidence="9 10">
    <name type="scientific">Pseudalgibacter alginicilyticus</name>
    <dbReference type="NCBI Taxonomy" id="1736674"/>
    <lineage>
        <taxon>Bacteria</taxon>
        <taxon>Pseudomonadati</taxon>
        <taxon>Bacteroidota</taxon>
        <taxon>Flavobacteriia</taxon>
        <taxon>Flavobacteriales</taxon>
        <taxon>Flavobacteriaceae</taxon>
        <taxon>Pseudalgibacter</taxon>
    </lineage>
</organism>
<feature type="binding site" evidence="8">
    <location>
        <position position="279"/>
    </location>
    <ligand>
        <name>Mg(2+)</name>
        <dbReference type="ChEBI" id="CHEBI:18420"/>
    </ligand>
</feature>